<accession>A0ABD1ZII7</accession>
<proteinExistence type="predicted"/>
<sequence length="106" mass="11653">MGHEVATCPKMQLMILGTIKEAQQLLDPNREGPSNVSYIGTNNGNKIEGSIPGLAIVTIIIKVDAPRLTDDEKGKALLSHVEDVCLQTHAKEYQNKAPKKWYQKIG</sequence>
<dbReference type="AlphaFoldDB" id="A0ABD1ZII7"/>
<keyword evidence="2" id="KW-1185">Reference proteome</keyword>
<dbReference type="EMBL" id="JBHFFA010000001">
    <property type="protein sequence ID" value="KAL2651268.1"/>
    <property type="molecule type" value="Genomic_DNA"/>
</dbReference>
<reference evidence="1 2" key="1">
    <citation type="submission" date="2024-09" db="EMBL/GenBank/DDBJ databases">
        <title>Chromosome-scale assembly of Riccia fluitans.</title>
        <authorList>
            <person name="Paukszto L."/>
            <person name="Sawicki J."/>
            <person name="Karawczyk K."/>
            <person name="Piernik-Szablinska J."/>
            <person name="Szczecinska M."/>
            <person name="Mazdziarz M."/>
        </authorList>
    </citation>
    <scope>NUCLEOTIDE SEQUENCE [LARGE SCALE GENOMIC DNA]</scope>
    <source>
        <strain evidence="1">Rf_01</strain>
        <tissue evidence="1">Aerial parts of the thallus</tissue>
    </source>
</reference>
<evidence type="ECO:0000313" key="2">
    <source>
        <dbReference type="Proteomes" id="UP001605036"/>
    </source>
</evidence>
<evidence type="ECO:0000313" key="1">
    <source>
        <dbReference type="EMBL" id="KAL2651268.1"/>
    </source>
</evidence>
<comment type="caution">
    <text evidence="1">The sequence shown here is derived from an EMBL/GenBank/DDBJ whole genome shotgun (WGS) entry which is preliminary data.</text>
</comment>
<name>A0ABD1ZII7_9MARC</name>
<dbReference type="Proteomes" id="UP001605036">
    <property type="component" value="Unassembled WGS sequence"/>
</dbReference>
<organism evidence="1 2">
    <name type="scientific">Riccia fluitans</name>
    <dbReference type="NCBI Taxonomy" id="41844"/>
    <lineage>
        <taxon>Eukaryota</taxon>
        <taxon>Viridiplantae</taxon>
        <taxon>Streptophyta</taxon>
        <taxon>Embryophyta</taxon>
        <taxon>Marchantiophyta</taxon>
        <taxon>Marchantiopsida</taxon>
        <taxon>Marchantiidae</taxon>
        <taxon>Marchantiales</taxon>
        <taxon>Ricciaceae</taxon>
        <taxon>Riccia</taxon>
    </lineage>
</organism>
<protein>
    <submittedName>
        <fullName evidence="1">Uncharacterized protein</fullName>
    </submittedName>
</protein>
<gene>
    <name evidence="1" type="ORF">R1flu_019396</name>
</gene>